<sequence>MHSPLSSFTIPLILLVQSYGVSAASWGYGYNDGPQTWKGDCQTGLRQTPIDIRTMDTDYALMDRVNFIGYDQVDEVTMQNNGHTVATAGFTEWKNPPYVSGGALQGKYFLQQFHLHWGKKDHEGSEHKIGGLSYPAELHLVHLKEGLTITEAMNKSDGLAVVGVFLNIAESGEPLAAMADKLDDVIYAGNETDIDRFRPRSLLPSVTDAFYRYEGSLTTPGCSEAVQWIVLAEPITITRKQLDQLRKIRNMEGEEHEKNFRPTFPLNGRRIRFRPAQYDRLRFCSSSYSLSFFITVLSTLLAKIIF</sequence>
<reference evidence="7" key="1">
    <citation type="submission" date="2022-10" db="EMBL/GenBank/DDBJ databases">
        <title>Genome assembly of Pristionchus species.</title>
        <authorList>
            <person name="Yoshida K."/>
            <person name="Sommer R.J."/>
        </authorList>
    </citation>
    <scope>NUCLEOTIDE SEQUENCE [LARGE SCALE GENOMIC DNA]</scope>
    <source>
        <strain evidence="7">RS5460</strain>
    </source>
</reference>
<name>A0AAN4Z861_9BILA</name>
<proteinExistence type="inferred from homology"/>
<dbReference type="Proteomes" id="UP001328107">
    <property type="component" value="Unassembled WGS sequence"/>
</dbReference>
<dbReference type="Gene3D" id="3.10.200.10">
    <property type="entry name" value="Alpha carbonic anhydrase"/>
    <property type="match status" value="1"/>
</dbReference>
<dbReference type="GO" id="GO:0005737">
    <property type="term" value="C:cytoplasm"/>
    <property type="evidence" value="ECO:0007669"/>
    <property type="project" value="TreeGrafter"/>
</dbReference>
<accession>A0AAN4Z861</accession>
<evidence type="ECO:0000259" key="5">
    <source>
        <dbReference type="PROSITE" id="PS51144"/>
    </source>
</evidence>
<dbReference type="InterPro" id="IPR036398">
    <property type="entry name" value="CA_dom_sf"/>
</dbReference>
<dbReference type="PROSITE" id="PS00162">
    <property type="entry name" value="ALPHA_CA_1"/>
    <property type="match status" value="1"/>
</dbReference>
<dbReference type="Pfam" id="PF00194">
    <property type="entry name" value="Carb_anhydrase"/>
    <property type="match status" value="1"/>
</dbReference>
<dbReference type="InterPro" id="IPR018338">
    <property type="entry name" value="Carbonic_anhydrase_a-class_CS"/>
</dbReference>
<evidence type="ECO:0000256" key="1">
    <source>
        <dbReference type="ARBA" id="ARBA00010718"/>
    </source>
</evidence>
<feature type="domain" description="Alpha-carbonic anhydrase" evidence="5">
    <location>
        <begin position="24"/>
        <end position="275"/>
    </location>
</feature>
<protein>
    <recommendedName>
        <fullName evidence="4">Carbonic anhydrase</fullName>
        <ecNumber evidence="4">4.2.1.1</ecNumber>
    </recommendedName>
</protein>
<feature type="signal peptide" evidence="4">
    <location>
        <begin position="1"/>
        <end position="23"/>
    </location>
</feature>
<dbReference type="GO" id="GO:0004089">
    <property type="term" value="F:carbonate dehydratase activity"/>
    <property type="evidence" value="ECO:0007669"/>
    <property type="project" value="UniProtKB-UniRule"/>
</dbReference>
<evidence type="ECO:0000313" key="7">
    <source>
        <dbReference type="Proteomes" id="UP001328107"/>
    </source>
</evidence>
<feature type="chain" id="PRO_5042665010" description="Carbonic anhydrase" evidence="4">
    <location>
        <begin position="24"/>
        <end position="306"/>
    </location>
</feature>
<dbReference type="InterPro" id="IPR023561">
    <property type="entry name" value="Carbonic_anhydrase_a-class"/>
</dbReference>
<keyword evidence="4" id="KW-0456">Lyase</keyword>
<dbReference type="CDD" id="cd00326">
    <property type="entry name" value="alpha_CA"/>
    <property type="match status" value="1"/>
</dbReference>
<organism evidence="6 7">
    <name type="scientific">Pristionchus mayeri</name>
    <dbReference type="NCBI Taxonomy" id="1317129"/>
    <lineage>
        <taxon>Eukaryota</taxon>
        <taxon>Metazoa</taxon>
        <taxon>Ecdysozoa</taxon>
        <taxon>Nematoda</taxon>
        <taxon>Chromadorea</taxon>
        <taxon>Rhabditida</taxon>
        <taxon>Rhabditina</taxon>
        <taxon>Diplogasteromorpha</taxon>
        <taxon>Diplogasteroidea</taxon>
        <taxon>Neodiplogasteridae</taxon>
        <taxon>Pristionchus</taxon>
    </lineage>
</organism>
<comment type="similarity">
    <text evidence="1 4">Belongs to the alpha-carbonic anhydrase family.</text>
</comment>
<dbReference type="SMART" id="SM01057">
    <property type="entry name" value="Carb_anhydrase"/>
    <property type="match status" value="1"/>
</dbReference>
<comment type="catalytic activity">
    <reaction evidence="4">
        <text>hydrogencarbonate + H(+) = CO2 + H2O</text>
        <dbReference type="Rhea" id="RHEA:10748"/>
        <dbReference type="ChEBI" id="CHEBI:15377"/>
        <dbReference type="ChEBI" id="CHEBI:15378"/>
        <dbReference type="ChEBI" id="CHEBI:16526"/>
        <dbReference type="ChEBI" id="CHEBI:17544"/>
        <dbReference type="EC" id="4.2.1.1"/>
    </reaction>
</comment>
<evidence type="ECO:0000256" key="4">
    <source>
        <dbReference type="RuleBase" id="RU367011"/>
    </source>
</evidence>
<evidence type="ECO:0000256" key="2">
    <source>
        <dbReference type="ARBA" id="ARBA00022723"/>
    </source>
</evidence>
<keyword evidence="7" id="KW-1185">Reference proteome</keyword>
<dbReference type="PANTHER" id="PTHR18952">
    <property type="entry name" value="CARBONIC ANHYDRASE"/>
    <property type="match status" value="1"/>
</dbReference>
<comment type="cofactor">
    <cofactor evidence="4">
        <name>Zn(2+)</name>
        <dbReference type="ChEBI" id="CHEBI:29105"/>
    </cofactor>
</comment>
<dbReference type="SUPFAM" id="SSF51069">
    <property type="entry name" value="Carbonic anhydrase"/>
    <property type="match status" value="1"/>
</dbReference>
<comment type="caution">
    <text evidence="6">The sequence shown here is derived from an EMBL/GenBank/DDBJ whole genome shotgun (WGS) entry which is preliminary data.</text>
</comment>
<dbReference type="PANTHER" id="PTHR18952:SF250">
    <property type="entry name" value="CARBONIC ANHYDRASE 5-RELATED"/>
    <property type="match status" value="1"/>
</dbReference>
<dbReference type="AlphaFoldDB" id="A0AAN4Z861"/>
<dbReference type="PROSITE" id="PS51144">
    <property type="entry name" value="ALPHA_CA_2"/>
    <property type="match status" value="1"/>
</dbReference>
<dbReference type="GO" id="GO:0008270">
    <property type="term" value="F:zinc ion binding"/>
    <property type="evidence" value="ECO:0007669"/>
    <property type="project" value="UniProtKB-UniRule"/>
</dbReference>
<keyword evidence="2 4" id="KW-0479">Metal-binding</keyword>
<dbReference type="EMBL" id="BTRK01000001">
    <property type="protein sequence ID" value="GMR32265.1"/>
    <property type="molecule type" value="Genomic_DNA"/>
</dbReference>
<dbReference type="InterPro" id="IPR001148">
    <property type="entry name" value="CA_dom"/>
</dbReference>
<evidence type="ECO:0000313" key="6">
    <source>
        <dbReference type="EMBL" id="GMR32265.1"/>
    </source>
</evidence>
<dbReference type="EC" id="4.2.1.1" evidence="4"/>
<keyword evidence="3 4" id="KW-0862">Zinc</keyword>
<keyword evidence="4" id="KW-0732">Signal</keyword>
<evidence type="ECO:0000256" key="3">
    <source>
        <dbReference type="ARBA" id="ARBA00022833"/>
    </source>
</evidence>
<comment type="function">
    <text evidence="4">Reversible hydration of carbon dioxide.</text>
</comment>
<gene>
    <name evidence="6" type="ORF">PMAYCL1PPCAC_02460</name>
</gene>